<dbReference type="GO" id="GO:0016829">
    <property type="term" value="F:lyase activity"/>
    <property type="evidence" value="ECO:0007669"/>
    <property type="project" value="InterPro"/>
</dbReference>
<proteinExistence type="predicted"/>
<dbReference type="AlphaFoldDB" id="A0A563VL81"/>
<dbReference type="EMBL" id="CAACVJ010000040">
    <property type="protein sequence ID" value="VEP12107.1"/>
    <property type="molecule type" value="Genomic_DNA"/>
</dbReference>
<sequence length="228" mass="25579">MNYPPAPWNLKGYAIQTLNLLDIERLRSASALPDSPPVIPPELEIVSVLPGKTLGSIYLSVYESGSLLQYNELIVVAGLTRYRNQVGGWISHIYVDNETSVAGGREIWELPKEMAEFTWKQGEVTVKQGDKPLCNLKYNKDWYHLATWWQQKFTANVFSGLNADLLLFNNSFSSKLSLLSGQLTIPQNSPFHSFNLGQPWLTIKMDNLDLLAGKPEAIAQKTVVNSVR</sequence>
<protein>
    <submittedName>
        <fullName evidence="1">Acetoacetate decarboxylase</fullName>
    </submittedName>
</protein>
<dbReference type="Gene3D" id="2.40.400.10">
    <property type="entry name" value="Acetoacetate decarboxylase-like"/>
    <property type="match status" value="1"/>
</dbReference>
<organism evidence="1 2">
    <name type="scientific">Hyella patelloides LEGE 07179</name>
    <dbReference type="NCBI Taxonomy" id="945734"/>
    <lineage>
        <taxon>Bacteria</taxon>
        <taxon>Bacillati</taxon>
        <taxon>Cyanobacteriota</taxon>
        <taxon>Cyanophyceae</taxon>
        <taxon>Pleurocapsales</taxon>
        <taxon>Hyellaceae</taxon>
        <taxon>Hyella</taxon>
    </lineage>
</organism>
<dbReference type="SUPFAM" id="SSF160104">
    <property type="entry name" value="Acetoacetate decarboxylase-like"/>
    <property type="match status" value="1"/>
</dbReference>
<dbReference type="Proteomes" id="UP000320055">
    <property type="component" value="Unassembled WGS sequence"/>
</dbReference>
<dbReference type="RefSeq" id="WP_144869972.1">
    <property type="nucleotide sequence ID" value="NZ_LR213886.1"/>
</dbReference>
<gene>
    <name evidence="1" type="ORF">H1P_1340007</name>
</gene>
<dbReference type="InterPro" id="IPR023375">
    <property type="entry name" value="ADC_dom_sf"/>
</dbReference>
<dbReference type="PANTHER" id="PTHR35467:SF2">
    <property type="entry name" value="PROTEIN NEOXANTHIN-DEFICIENT 1"/>
    <property type="match status" value="1"/>
</dbReference>
<keyword evidence="2" id="KW-1185">Reference proteome</keyword>
<dbReference type="OrthoDB" id="834556at2"/>
<dbReference type="Pfam" id="PF06314">
    <property type="entry name" value="ADC"/>
    <property type="match status" value="1"/>
</dbReference>
<name>A0A563VL81_9CYAN</name>
<dbReference type="PANTHER" id="PTHR35467">
    <property type="match status" value="1"/>
</dbReference>
<accession>A0A563VL81</accession>
<reference evidence="1 2" key="1">
    <citation type="submission" date="2019-01" db="EMBL/GenBank/DDBJ databases">
        <authorList>
            <person name="Brito A."/>
        </authorList>
    </citation>
    <scope>NUCLEOTIDE SEQUENCE [LARGE SCALE GENOMIC DNA]</scope>
    <source>
        <strain evidence="1">1</strain>
    </source>
</reference>
<evidence type="ECO:0000313" key="2">
    <source>
        <dbReference type="Proteomes" id="UP000320055"/>
    </source>
</evidence>
<evidence type="ECO:0000313" key="1">
    <source>
        <dbReference type="EMBL" id="VEP12107.1"/>
    </source>
</evidence>
<dbReference type="InterPro" id="IPR039343">
    <property type="entry name" value="NDX1-like"/>
</dbReference>
<dbReference type="InterPro" id="IPR010451">
    <property type="entry name" value="Acetoacetate_decarboxylase"/>
</dbReference>